<dbReference type="InterPro" id="IPR011862">
    <property type="entry name" value="Phos-bd"/>
</dbReference>
<dbReference type="Gene3D" id="3.40.190.10">
    <property type="entry name" value="Periplasmic binding protein-like II"/>
    <property type="match status" value="2"/>
</dbReference>
<keyword evidence="7" id="KW-1185">Reference proteome</keyword>
<keyword evidence="4" id="KW-0592">Phosphate transport</keyword>
<organism evidence="6 7">
    <name type="scientific">Pseudaquabacterium terrae</name>
    <dbReference type="NCBI Taxonomy" id="2732868"/>
    <lineage>
        <taxon>Bacteria</taxon>
        <taxon>Pseudomonadati</taxon>
        <taxon>Pseudomonadota</taxon>
        <taxon>Betaproteobacteria</taxon>
        <taxon>Burkholderiales</taxon>
        <taxon>Sphaerotilaceae</taxon>
        <taxon>Pseudaquabacterium</taxon>
    </lineage>
</organism>
<dbReference type="InterPro" id="IPR050811">
    <property type="entry name" value="Phosphate_ABC_transporter"/>
</dbReference>
<dbReference type="SUPFAM" id="SSF53850">
    <property type="entry name" value="Periplasmic binding protein-like II"/>
    <property type="match status" value="1"/>
</dbReference>
<reference evidence="6 7" key="1">
    <citation type="submission" date="2020-05" db="EMBL/GenBank/DDBJ databases">
        <title>Aquincola sp. isolate from soil.</title>
        <authorList>
            <person name="Han J."/>
            <person name="Kim D.-U."/>
        </authorList>
    </citation>
    <scope>NUCLEOTIDE SEQUENCE [LARGE SCALE GENOMIC DNA]</scope>
    <source>
        <strain evidence="6 7">S2</strain>
    </source>
</reference>
<comment type="subcellular location">
    <subcellularLocation>
        <location evidence="4">Periplasm</location>
    </subcellularLocation>
    <subcellularLocation>
        <location evidence="4">Secreted</location>
    </subcellularLocation>
</comment>
<comment type="similarity">
    <text evidence="1 4">Belongs to the PstS family.</text>
</comment>
<dbReference type="RefSeq" id="WP_173123464.1">
    <property type="nucleotide sequence ID" value="NZ_JABRWJ010000004.1"/>
</dbReference>
<gene>
    <name evidence="6" type="ORF">HLB44_14055</name>
</gene>
<dbReference type="InterPro" id="IPR024370">
    <property type="entry name" value="PBP_domain"/>
</dbReference>
<dbReference type="Pfam" id="PF12849">
    <property type="entry name" value="PBP_like_2"/>
    <property type="match status" value="1"/>
</dbReference>
<evidence type="ECO:0000256" key="2">
    <source>
        <dbReference type="ARBA" id="ARBA00022448"/>
    </source>
</evidence>
<dbReference type="EMBL" id="JABRWJ010000004">
    <property type="protein sequence ID" value="NRF68112.1"/>
    <property type="molecule type" value="Genomic_DNA"/>
</dbReference>
<accession>A0ABX2EHL0</accession>
<evidence type="ECO:0000256" key="4">
    <source>
        <dbReference type="RuleBase" id="RU367119"/>
    </source>
</evidence>
<evidence type="ECO:0000256" key="3">
    <source>
        <dbReference type="ARBA" id="ARBA00022729"/>
    </source>
</evidence>
<dbReference type="PANTHER" id="PTHR30570">
    <property type="entry name" value="PERIPLASMIC PHOSPHATE BINDING COMPONENT OF PHOSPHATE ABC TRANSPORTER"/>
    <property type="match status" value="1"/>
</dbReference>
<comment type="caution">
    <text evidence="6">The sequence shown here is derived from an EMBL/GenBank/DDBJ whole genome shotgun (WGS) entry which is preliminary data.</text>
</comment>
<proteinExistence type="inferred from homology"/>
<evidence type="ECO:0000313" key="6">
    <source>
        <dbReference type="EMBL" id="NRF68112.1"/>
    </source>
</evidence>
<dbReference type="Proteomes" id="UP000737171">
    <property type="component" value="Unassembled WGS sequence"/>
</dbReference>
<keyword evidence="4" id="KW-0964">Secreted</keyword>
<keyword evidence="4" id="KW-0574">Periplasm</keyword>
<evidence type="ECO:0000313" key="7">
    <source>
        <dbReference type="Proteomes" id="UP000737171"/>
    </source>
</evidence>
<dbReference type="NCBIfam" id="TIGR02136">
    <property type="entry name" value="ptsS_2"/>
    <property type="match status" value="1"/>
</dbReference>
<feature type="signal peptide" evidence="4">
    <location>
        <begin position="1"/>
        <end position="25"/>
    </location>
</feature>
<keyword evidence="2 4" id="KW-0813">Transport</keyword>
<name>A0ABX2EHL0_9BURK</name>
<protein>
    <recommendedName>
        <fullName evidence="4">Phosphate-binding protein</fullName>
    </recommendedName>
</protein>
<feature type="chain" id="PRO_5044969543" description="Phosphate-binding protein" evidence="4">
    <location>
        <begin position="26"/>
        <end position="332"/>
    </location>
</feature>
<dbReference type="CDD" id="cd13654">
    <property type="entry name" value="PBP2_phosphate_like_2"/>
    <property type="match status" value="1"/>
</dbReference>
<sequence>MKTHFTSAVVLAAMAWALPHAAANAQVVKIDGSSTVFPITEGIAEDFQKAKKNAIKVTVGISGTGGGFKKFCRGETDISNASRPILKKEMEDCKAAGIEYFELPVAFDALTVVTNPKNSFLKQMTVEELKKVWEPAAQGKVTRWNQVNPAWPDAPIKLFGAGSDSGTFDYFTEAINGKSKASRGDYTASEDDNVLVQGVSQDVNAIGYFGYAYYAENQARLKAVAVADKGGKPAVLPSEQTVLNGSYQPLSRPIFIYVAVKAMAKPEVKEFVEYYMKETPRIAKEVKYVPLPAKAYSINLEHLAKGKKGTVFGGEAEVGVTIDALLAREAKL</sequence>
<evidence type="ECO:0000259" key="5">
    <source>
        <dbReference type="Pfam" id="PF12849"/>
    </source>
</evidence>
<evidence type="ECO:0000256" key="1">
    <source>
        <dbReference type="ARBA" id="ARBA00008725"/>
    </source>
</evidence>
<keyword evidence="3 4" id="KW-0732">Signal</keyword>
<feature type="domain" description="PBP" evidence="5">
    <location>
        <begin position="22"/>
        <end position="277"/>
    </location>
</feature>
<dbReference type="PANTHER" id="PTHR30570:SF1">
    <property type="entry name" value="PHOSPHATE-BINDING PROTEIN PSTS"/>
    <property type="match status" value="1"/>
</dbReference>
<comment type="function">
    <text evidence="4">Involved in the system for phosphate transport across the cytoplasmic membrane.</text>
</comment>